<organism evidence="1">
    <name type="scientific">Vibrio vulnificus</name>
    <dbReference type="NCBI Taxonomy" id="672"/>
    <lineage>
        <taxon>Bacteria</taxon>
        <taxon>Pseudomonadati</taxon>
        <taxon>Pseudomonadota</taxon>
        <taxon>Gammaproteobacteria</taxon>
        <taxon>Vibrionales</taxon>
        <taxon>Vibrionaceae</taxon>
        <taxon>Vibrio</taxon>
    </lineage>
</organism>
<dbReference type="AlphaFoldDB" id="A0A8H9K5M5"/>
<protein>
    <submittedName>
        <fullName evidence="1">Uncharacterized protein</fullName>
    </submittedName>
</protein>
<evidence type="ECO:0000313" key="1">
    <source>
        <dbReference type="EMBL" id="HAS8538283.1"/>
    </source>
</evidence>
<gene>
    <name evidence="1" type="ORF">I7730_00525</name>
</gene>
<dbReference type="Proteomes" id="UP000863257">
    <property type="component" value="Unassembled WGS sequence"/>
</dbReference>
<reference evidence="1" key="1">
    <citation type="journal article" date="2018" name="Genome Biol.">
        <title>SKESA: strategic k-mer extension for scrupulous assemblies.</title>
        <authorList>
            <person name="Souvorov A."/>
            <person name="Agarwala R."/>
            <person name="Lipman D.J."/>
        </authorList>
    </citation>
    <scope>NUCLEOTIDE SEQUENCE</scope>
    <source>
        <strain evidence="1">BCW_3452</strain>
    </source>
</reference>
<proteinExistence type="predicted"/>
<comment type="caution">
    <text evidence="1">The sequence shown here is derived from an EMBL/GenBank/DDBJ whole genome shotgun (WGS) entry which is preliminary data.</text>
</comment>
<accession>A0A8H9K5M5</accession>
<dbReference type="EMBL" id="DACRBY010000001">
    <property type="protein sequence ID" value="HAS8538283.1"/>
    <property type="molecule type" value="Genomic_DNA"/>
</dbReference>
<reference evidence="1" key="2">
    <citation type="submission" date="2019-01" db="EMBL/GenBank/DDBJ databases">
        <authorList>
            <consortium name="NCBI Pathogen Detection Project"/>
        </authorList>
    </citation>
    <scope>NUCLEOTIDE SEQUENCE</scope>
    <source>
        <strain evidence="1">BCW_3452</strain>
    </source>
</reference>
<name>A0A8H9K5M5_VIBVL</name>
<sequence length="249" mass="27412">MQFGQTKIGTKKMINQNVLKRGSFMLAAELNISHCGKPLTGKTIQDLIRKHILETSDAEIQAESKGKQRSITKMALDANTEASTKANTLRSLANAIESNSKLENYNFLVELGNLIDTLYKDYESAIFNPLINKLYSNINHAVFGCSSLDLLRVRVSRCKVSSTMSVELSAPNEFSLTIEVKMSEVVRVTASVEGEELDINFLSDSTVAELLEKILELVESNNISNLIRLPINMASSSVKQILGSIPNNG</sequence>